<protein>
    <submittedName>
        <fullName evidence="1">ArpU family phage transcriptional regulator</fullName>
    </submittedName>
</protein>
<dbReference type="PATRIC" id="fig|1053236.3.peg.754"/>
<comment type="caution">
    <text evidence="1">The sequence shown here is derived from an EMBL/GenBank/DDBJ whole genome shotgun (WGS) entry which is preliminary data.</text>
</comment>
<name>R8NIR7_BACCX</name>
<gene>
    <name evidence="1" type="ORF">IK1_04105</name>
</gene>
<dbReference type="RefSeq" id="WP_002090758.1">
    <property type="nucleotide sequence ID" value="NZ_KB976675.1"/>
</dbReference>
<dbReference type="AlphaFoldDB" id="R8NIR7"/>
<accession>R8NIR7</accession>
<organism evidence="1 2">
    <name type="scientific">Bacillus cereus (strain VD146)</name>
    <dbReference type="NCBI Taxonomy" id="1053236"/>
    <lineage>
        <taxon>Bacteria</taxon>
        <taxon>Bacillati</taxon>
        <taxon>Bacillota</taxon>
        <taxon>Bacilli</taxon>
        <taxon>Bacillales</taxon>
        <taxon>Bacillaceae</taxon>
        <taxon>Bacillus</taxon>
        <taxon>Bacillus cereus group</taxon>
    </lineage>
</organism>
<evidence type="ECO:0000313" key="1">
    <source>
        <dbReference type="EMBL" id="EOP46370.1"/>
    </source>
</evidence>
<sequence>MKQLSLLSTINKETERKIQKEVINILREYQALKMRLEHEAEQDYINVFPELCDSKELYRSKVKLIEQVLNEILDHDERNIIMMKFLTNKNWKDSYVQNELMLSNSYFYQKKKNAIKLLAIALGVM</sequence>
<dbReference type="EMBL" id="AHFE01000018">
    <property type="protein sequence ID" value="EOP46370.1"/>
    <property type="molecule type" value="Genomic_DNA"/>
</dbReference>
<proteinExistence type="predicted"/>
<dbReference type="HOGENOM" id="CLU_131934_0_1_9"/>
<evidence type="ECO:0000313" key="2">
    <source>
        <dbReference type="Proteomes" id="UP000014020"/>
    </source>
</evidence>
<reference evidence="2" key="1">
    <citation type="submission" date="2012-12" db="EMBL/GenBank/DDBJ databases">
        <title>The genome sequence of Bacillus cereus VD146.</title>
        <authorList>
            <consortium name="The Broad Institute Genome Sequencing Platform"/>
            <consortium name="The Broad Institute Genome Sequencing Center for Infectious Disease"/>
            <person name="Feldgarden M."/>
            <person name="Van der Auwera G.A."/>
            <person name="Mahillon J."/>
            <person name="Duprez V."/>
            <person name="Timmery S."/>
            <person name="Mattelet C."/>
            <person name="Dierick K."/>
            <person name="Sun M."/>
            <person name="Yu Z."/>
            <person name="Zhu L."/>
            <person name="Hu X."/>
            <person name="Shank E.B."/>
            <person name="Swiecicka I."/>
            <person name="Hansen B.M."/>
            <person name="Andrup L."/>
            <person name="Walker B."/>
            <person name="Young S.K."/>
            <person name="Zeng Q."/>
            <person name="Gargeya S."/>
            <person name="Fitzgerald M."/>
            <person name="Haas B."/>
            <person name="Abouelleil A."/>
            <person name="Alvarado L."/>
            <person name="Arachchi H.M."/>
            <person name="Berlin A.M."/>
            <person name="Chapman S.B."/>
            <person name="Dewar J."/>
            <person name="Goldberg J."/>
            <person name="Griggs A."/>
            <person name="Gujja S."/>
            <person name="Hansen M."/>
            <person name="Howarth C."/>
            <person name="Imamovic A."/>
            <person name="Larimer J."/>
            <person name="McCowan C."/>
            <person name="Murphy C."/>
            <person name="Neiman D."/>
            <person name="Pearson M."/>
            <person name="Priest M."/>
            <person name="Roberts A."/>
            <person name="Saif S."/>
            <person name="Shea T."/>
            <person name="Sisk P."/>
            <person name="Sykes S."/>
            <person name="Wortman J."/>
            <person name="Nusbaum C."/>
            <person name="Birren B."/>
        </authorList>
    </citation>
    <scope>NUCLEOTIDE SEQUENCE [LARGE SCALE GENOMIC DNA]</scope>
    <source>
        <strain evidence="2">VD146</strain>
    </source>
</reference>
<dbReference type="Proteomes" id="UP000014020">
    <property type="component" value="Unassembled WGS sequence"/>
</dbReference>